<evidence type="ECO:0000256" key="2">
    <source>
        <dbReference type="SAM" id="Phobius"/>
    </source>
</evidence>
<feature type="compositionally biased region" description="Basic and acidic residues" evidence="1">
    <location>
        <begin position="248"/>
        <end position="257"/>
    </location>
</feature>
<feature type="transmembrane region" description="Helical" evidence="2">
    <location>
        <begin position="37"/>
        <end position="64"/>
    </location>
</feature>
<feature type="compositionally biased region" description="Basic and acidic residues" evidence="1">
    <location>
        <begin position="270"/>
        <end position="284"/>
    </location>
</feature>
<feature type="region of interest" description="Disordered" evidence="1">
    <location>
        <begin position="230"/>
        <end position="284"/>
    </location>
</feature>
<keyword evidence="2" id="KW-1133">Transmembrane helix</keyword>
<name>A0ABD3U409_SINWO</name>
<organism evidence="3 4">
    <name type="scientific">Sinanodonta woodiana</name>
    <name type="common">Chinese pond mussel</name>
    <name type="synonym">Anodonta woodiana</name>
    <dbReference type="NCBI Taxonomy" id="1069815"/>
    <lineage>
        <taxon>Eukaryota</taxon>
        <taxon>Metazoa</taxon>
        <taxon>Spiralia</taxon>
        <taxon>Lophotrochozoa</taxon>
        <taxon>Mollusca</taxon>
        <taxon>Bivalvia</taxon>
        <taxon>Autobranchia</taxon>
        <taxon>Heteroconchia</taxon>
        <taxon>Palaeoheterodonta</taxon>
        <taxon>Unionida</taxon>
        <taxon>Unionoidea</taxon>
        <taxon>Unionidae</taxon>
        <taxon>Unioninae</taxon>
        <taxon>Sinanodonta</taxon>
    </lineage>
</organism>
<feature type="region of interest" description="Disordered" evidence="1">
    <location>
        <begin position="106"/>
        <end position="202"/>
    </location>
</feature>
<keyword evidence="2" id="KW-0472">Membrane</keyword>
<accession>A0ABD3U409</accession>
<comment type="caution">
    <text evidence="3">The sequence shown here is derived from an EMBL/GenBank/DDBJ whole genome shotgun (WGS) entry which is preliminary data.</text>
</comment>
<dbReference type="EMBL" id="JBJQND010000017">
    <property type="protein sequence ID" value="KAL3843160.1"/>
    <property type="molecule type" value="Genomic_DNA"/>
</dbReference>
<keyword evidence="4" id="KW-1185">Reference proteome</keyword>
<dbReference type="AlphaFoldDB" id="A0ABD3U409"/>
<evidence type="ECO:0000256" key="1">
    <source>
        <dbReference type="SAM" id="MobiDB-lite"/>
    </source>
</evidence>
<feature type="compositionally biased region" description="Polar residues" evidence="1">
    <location>
        <begin position="109"/>
        <end position="119"/>
    </location>
</feature>
<keyword evidence="2" id="KW-0812">Transmembrane</keyword>
<sequence length="284" mass="31966">MDIQELAIILKEVVSTKAETYIKFVSPGGGTAEAGGMAVWMIASIAGGVAALIIIVFVIACCCFKCCHQQRKTDIKGQPQLVGLKTQLEEESEFVMTCADPEYVKEQPKQGSKASLLSQKSRKSQRYEVTQPRLENETPVKRSDVSRSKTSSIFNSRSEDSRDKEPVEGNVISPSRRKNKRLKGSGLLNDQTPGPEDSPVLFRNTLADEDEELKKKAEMERMLNKERIRERIKDRRRKEKNQGVPNDSLREEIDRILEAPAENGLPQVFVDREKKKKDKESGQS</sequence>
<gene>
    <name evidence="3" type="ORF">ACJMK2_021111</name>
</gene>
<feature type="non-terminal residue" evidence="3">
    <location>
        <position position="284"/>
    </location>
</feature>
<feature type="compositionally biased region" description="Basic and acidic residues" evidence="1">
    <location>
        <begin position="157"/>
        <end position="167"/>
    </location>
</feature>
<evidence type="ECO:0000313" key="3">
    <source>
        <dbReference type="EMBL" id="KAL3843160.1"/>
    </source>
</evidence>
<reference evidence="3 4" key="1">
    <citation type="submission" date="2024-11" db="EMBL/GenBank/DDBJ databases">
        <title>Chromosome-level genome assembly of the freshwater bivalve Anodonta woodiana.</title>
        <authorList>
            <person name="Chen X."/>
        </authorList>
    </citation>
    <scope>NUCLEOTIDE SEQUENCE [LARGE SCALE GENOMIC DNA]</scope>
    <source>
        <strain evidence="3">MN2024</strain>
        <tissue evidence="3">Gills</tissue>
    </source>
</reference>
<protein>
    <submittedName>
        <fullName evidence="3">Uncharacterized protein</fullName>
    </submittedName>
</protein>
<evidence type="ECO:0000313" key="4">
    <source>
        <dbReference type="Proteomes" id="UP001634394"/>
    </source>
</evidence>
<feature type="compositionally biased region" description="Basic and acidic residues" evidence="1">
    <location>
        <begin position="134"/>
        <end position="147"/>
    </location>
</feature>
<dbReference type="Proteomes" id="UP001634394">
    <property type="component" value="Unassembled WGS sequence"/>
</dbReference>
<proteinExistence type="predicted"/>